<proteinExistence type="predicted"/>
<sequence length="197" mass="21988">MLIEGTILGLILGKVRGGKFSSLGDVQINGWIVLILALLLQLTPIISEDFPFFAKYQSYIYATSIILTMICICMNLKKKGMWAFFIGILLNLIVIAFNGFQMPISFSALKAAGLESMINAIQSGDMMHYRALTGVAQWAKLLAKFVPIPKPYPLPKVISIGDIFITLGLILFIMGEMKKSKFNVRHRMIKHGYKGRI</sequence>
<gene>
    <name evidence="2" type="ORF">HNQ80_002550</name>
</gene>
<organism evidence="2 3">
    <name type="scientific">Anaerosolibacter carboniphilus</name>
    <dbReference type="NCBI Taxonomy" id="1417629"/>
    <lineage>
        <taxon>Bacteria</taxon>
        <taxon>Bacillati</taxon>
        <taxon>Bacillota</taxon>
        <taxon>Clostridia</taxon>
        <taxon>Peptostreptococcales</taxon>
        <taxon>Thermotaleaceae</taxon>
        <taxon>Anaerosolibacter</taxon>
    </lineage>
</organism>
<keyword evidence="1" id="KW-0472">Membrane</keyword>
<comment type="caution">
    <text evidence="2">The sequence shown here is derived from an EMBL/GenBank/DDBJ whole genome shotgun (WGS) entry which is preliminary data.</text>
</comment>
<protein>
    <recommendedName>
        <fullName evidence="4">DUF5317 domain-containing protein</fullName>
    </recommendedName>
</protein>
<accession>A0A841KWR2</accession>
<dbReference type="Proteomes" id="UP000579281">
    <property type="component" value="Unassembled WGS sequence"/>
</dbReference>
<keyword evidence="1" id="KW-1133">Transmembrane helix</keyword>
<dbReference type="RefSeq" id="WP_184310984.1">
    <property type="nucleotide sequence ID" value="NZ_JACHEN010000014.1"/>
</dbReference>
<evidence type="ECO:0008006" key="4">
    <source>
        <dbReference type="Google" id="ProtNLM"/>
    </source>
</evidence>
<keyword evidence="3" id="KW-1185">Reference proteome</keyword>
<evidence type="ECO:0000256" key="1">
    <source>
        <dbReference type="SAM" id="Phobius"/>
    </source>
</evidence>
<keyword evidence="1" id="KW-0812">Transmembrane</keyword>
<feature type="transmembrane region" description="Helical" evidence="1">
    <location>
        <begin position="58"/>
        <end position="76"/>
    </location>
</feature>
<dbReference type="AlphaFoldDB" id="A0A841KWR2"/>
<dbReference type="InterPro" id="IPR035168">
    <property type="entry name" value="DUF5317"/>
</dbReference>
<feature type="transmembrane region" description="Helical" evidence="1">
    <location>
        <begin position="28"/>
        <end position="46"/>
    </location>
</feature>
<feature type="transmembrane region" description="Helical" evidence="1">
    <location>
        <begin position="157"/>
        <end position="175"/>
    </location>
</feature>
<feature type="transmembrane region" description="Helical" evidence="1">
    <location>
        <begin position="83"/>
        <end position="100"/>
    </location>
</feature>
<evidence type="ECO:0000313" key="3">
    <source>
        <dbReference type="Proteomes" id="UP000579281"/>
    </source>
</evidence>
<dbReference type="Pfam" id="PF17248">
    <property type="entry name" value="DUF5317"/>
    <property type="match status" value="1"/>
</dbReference>
<evidence type="ECO:0000313" key="2">
    <source>
        <dbReference type="EMBL" id="MBB6216450.1"/>
    </source>
</evidence>
<dbReference type="EMBL" id="JACHEN010000014">
    <property type="protein sequence ID" value="MBB6216450.1"/>
    <property type="molecule type" value="Genomic_DNA"/>
</dbReference>
<name>A0A841KWR2_9FIRM</name>
<reference evidence="2 3" key="1">
    <citation type="submission" date="2020-08" db="EMBL/GenBank/DDBJ databases">
        <title>Genomic Encyclopedia of Type Strains, Phase IV (KMG-IV): sequencing the most valuable type-strain genomes for metagenomic binning, comparative biology and taxonomic classification.</title>
        <authorList>
            <person name="Goeker M."/>
        </authorList>
    </citation>
    <scope>NUCLEOTIDE SEQUENCE [LARGE SCALE GENOMIC DNA]</scope>
    <source>
        <strain evidence="2 3">DSM 103526</strain>
    </source>
</reference>